<reference evidence="1" key="1">
    <citation type="submission" date="2022-07" db="EMBL/GenBank/DDBJ databases">
        <title>Genome analysis of Parmales, a sister group of diatoms, reveals the evolutionary specialization of diatoms from phago-mixotrophs to photoautotrophs.</title>
        <authorList>
            <person name="Ban H."/>
            <person name="Sato S."/>
            <person name="Yoshikawa S."/>
            <person name="Kazumasa Y."/>
            <person name="Nakamura Y."/>
            <person name="Ichinomiya M."/>
            <person name="Saitoh K."/>
            <person name="Sato N."/>
            <person name="Blanc-Mathieu R."/>
            <person name="Endo H."/>
            <person name="Kuwata A."/>
            <person name="Ogata H."/>
        </authorList>
    </citation>
    <scope>NUCLEOTIDE SEQUENCE</scope>
</reference>
<evidence type="ECO:0000313" key="2">
    <source>
        <dbReference type="Proteomes" id="UP001165082"/>
    </source>
</evidence>
<accession>A0A9W6ZLB6</accession>
<organism evidence="1 2">
    <name type="scientific">Triparma retinervis</name>
    <dbReference type="NCBI Taxonomy" id="2557542"/>
    <lineage>
        <taxon>Eukaryota</taxon>
        <taxon>Sar</taxon>
        <taxon>Stramenopiles</taxon>
        <taxon>Ochrophyta</taxon>
        <taxon>Bolidophyceae</taxon>
        <taxon>Parmales</taxon>
        <taxon>Triparmaceae</taxon>
        <taxon>Triparma</taxon>
    </lineage>
</organism>
<dbReference type="Proteomes" id="UP001165082">
    <property type="component" value="Unassembled WGS sequence"/>
</dbReference>
<dbReference type="EMBL" id="BRXZ01002093">
    <property type="protein sequence ID" value="GMH54316.1"/>
    <property type="molecule type" value="Genomic_DNA"/>
</dbReference>
<comment type="caution">
    <text evidence="1">The sequence shown here is derived from an EMBL/GenBank/DDBJ whole genome shotgun (WGS) entry which is preliminary data.</text>
</comment>
<proteinExistence type="predicted"/>
<keyword evidence="2" id="KW-1185">Reference proteome</keyword>
<dbReference type="AlphaFoldDB" id="A0A9W6ZLB6"/>
<evidence type="ECO:0000313" key="1">
    <source>
        <dbReference type="EMBL" id="GMH54316.1"/>
    </source>
</evidence>
<sequence>MVYKHYTESYNRSTLVEFLDSEELAALSECDADQNLHGGSYLSAKAASDDLEEAAAVDEMLNDAHCHGVGFYQEQQEFETGEVRVALQEMNEDVLVHQAFEYRRATILEQARAFKVSRGRGELRGGRVEAVVDDDEMFFEGVDIEGGLNDVPVIENLRRSLVSMGVESMPRSDSNSALDNEDVIVSGEKTEGKLSRSPSGVALCDLSAY</sequence>
<name>A0A9W6ZLB6_9STRA</name>
<gene>
    <name evidence="1" type="ORF">TrRE_jg2803</name>
</gene>
<dbReference type="OrthoDB" id="10395251at2759"/>
<protein>
    <submittedName>
        <fullName evidence="1">Uncharacterized protein</fullName>
    </submittedName>
</protein>